<organism evidence="1 2">
    <name type="scientific">Desulfovibrio falkowii</name>
    <dbReference type="NCBI Taxonomy" id="3136602"/>
    <lineage>
        <taxon>Bacteria</taxon>
        <taxon>Pseudomonadati</taxon>
        <taxon>Thermodesulfobacteriota</taxon>
        <taxon>Desulfovibrionia</taxon>
        <taxon>Desulfovibrionales</taxon>
        <taxon>Desulfovibrionaceae</taxon>
        <taxon>Desulfovibrio</taxon>
    </lineage>
</organism>
<accession>A0ABQ0E9V8</accession>
<evidence type="ECO:0000313" key="2">
    <source>
        <dbReference type="Proteomes" id="UP001628192"/>
    </source>
</evidence>
<dbReference type="EMBL" id="BAAFSG010000001">
    <property type="protein sequence ID" value="GAB1254559.1"/>
    <property type="molecule type" value="Genomic_DNA"/>
</dbReference>
<evidence type="ECO:0000313" key="1">
    <source>
        <dbReference type="EMBL" id="GAB1254559.1"/>
    </source>
</evidence>
<protein>
    <submittedName>
        <fullName evidence="1">Uncharacterized protein</fullName>
    </submittedName>
</protein>
<dbReference type="Proteomes" id="UP001628192">
    <property type="component" value="Unassembled WGS sequence"/>
</dbReference>
<dbReference type="RefSeq" id="WP_407844815.1">
    <property type="nucleotide sequence ID" value="NZ_BAAFSG010000001.1"/>
</dbReference>
<keyword evidence="2" id="KW-1185">Reference proteome</keyword>
<reference evidence="1 2" key="1">
    <citation type="journal article" date="2025" name="Int. J. Syst. Evol. Microbiol.">
        <title>Desulfovibrio falkowii sp. nov., Porphyromonas miyakawae sp. nov., Mediterraneibacter flintii sp. nov. and Owariibacterium komagatae gen. nov., sp. nov., isolated from human faeces.</title>
        <authorList>
            <person name="Hamaguchi T."/>
            <person name="Ohara M."/>
            <person name="Hisatomi A."/>
            <person name="Sekiguchi K."/>
            <person name="Takeda J.I."/>
            <person name="Ueyama J."/>
            <person name="Ito M."/>
            <person name="Nishiwaki H."/>
            <person name="Ogi T."/>
            <person name="Hirayama M."/>
            <person name="Ohkuma M."/>
            <person name="Sakamoto M."/>
            <person name="Ohno K."/>
        </authorList>
    </citation>
    <scope>NUCLEOTIDE SEQUENCE [LARGE SCALE GENOMIC DNA]</scope>
    <source>
        <strain evidence="1 2">13CB8C</strain>
    </source>
</reference>
<gene>
    <name evidence="1" type="ORF">Defa_20460</name>
</gene>
<proteinExistence type="predicted"/>
<sequence length="120" mass="13688">MPRVITDAYRDARFFVPYTDDKREGVFVKPLTETAMFKLRDEAAKEGGADEHLSISILTRKLLQASITDWQGFYDAAGHEMPCTPEVIKEICECDPEFASGLMFRIRNVARLGELEEQKN</sequence>
<comment type="caution">
    <text evidence="1">The sequence shown here is derived from an EMBL/GenBank/DDBJ whole genome shotgun (WGS) entry which is preliminary data.</text>
</comment>
<name>A0ABQ0E9V8_9BACT</name>